<comment type="caution">
    <text evidence="2">The sequence shown here is derived from an EMBL/GenBank/DDBJ whole genome shotgun (WGS) entry which is preliminary data.</text>
</comment>
<name>A0ABT9HQA0_9SPHN</name>
<dbReference type="InterPro" id="IPR030972">
    <property type="entry name" value="UrcA_uranyl"/>
</dbReference>
<protein>
    <submittedName>
        <fullName evidence="2">UrcA family protein</fullName>
    </submittedName>
</protein>
<organism evidence="2 3">
    <name type="scientific">Qipengyuania profundimaris</name>
    <dbReference type="NCBI Taxonomy" id="3067652"/>
    <lineage>
        <taxon>Bacteria</taxon>
        <taxon>Pseudomonadati</taxon>
        <taxon>Pseudomonadota</taxon>
        <taxon>Alphaproteobacteria</taxon>
        <taxon>Sphingomonadales</taxon>
        <taxon>Erythrobacteraceae</taxon>
        <taxon>Qipengyuania</taxon>
    </lineage>
</organism>
<accession>A0ABT9HQA0</accession>
<evidence type="ECO:0000313" key="2">
    <source>
        <dbReference type="EMBL" id="MDP4575195.1"/>
    </source>
</evidence>
<gene>
    <name evidence="2" type="ORF">Q9K02_08620</name>
</gene>
<feature type="signal peptide" evidence="1">
    <location>
        <begin position="1"/>
        <end position="20"/>
    </location>
</feature>
<keyword evidence="1" id="KW-0732">Signal</keyword>
<dbReference type="NCBIfam" id="TIGR04433">
    <property type="entry name" value="UrcA_uranyl"/>
    <property type="match status" value="1"/>
</dbReference>
<evidence type="ECO:0000313" key="3">
    <source>
        <dbReference type="Proteomes" id="UP001240639"/>
    </source>
</evidence>
<dbReference type="Proteomes" id="UP001240639">
    <property type="component" value="Unassembled WGS sequence"/>
</dbReference>
<reference evidence="2 3" key="1">
    <citation type="submission" date="2023-08" db="EMBL/GenBank/DDBJ databases">
        <title>genomic of G39.</title>
        <authorList>
            <person name="Wang Y."/>
        </authorList>
    </citation>
    <scope>NUCLEOTIDE SEQUENCE [LARGE SCALE GENOMIC DNA]</scope>
    <source>
        <strain evidence="2 3">G39</strain>
    </source>
</reference>
<keyword evidence="3" id="KW-1185">Reference proteome</keyword>
<feature type="chain" id="PRO_5046981951" evidence="1">
    <location>
        <begin position="21"/>
        <end position="105"/>
    </location>
</feature>
<dbReference type="RefSeq" id="WP_305932520.1">
    <property type="nucleotide sequence ID" value="NZ_JAVAIM010000001.1"/>
</dbReference>
<proteinExistence type="predicted"/>
<evidence type="ECO:0000256" key="1">
    <source>
        <dbReference type="SAM" id="SignalP"/>
    </source>
</evidence>
<sequence length="105" mass="10943">MKKTATIAAALAILPAQAIASHIPSIAVETTDLDLASADGQDRLESRVESAIRKACTIGGKGLTVMAAETQCRAELREAANVEVRLAIAAAREDRFAALDVDPDA</sequence>
<dbReference type="EMBL" id="JAVAIM010000001">
    <property type="protein sequence ID" value="MDP4575195.1"/>
    <property type="molecule type" value="Genomic_DNA"/>
</dbReference>